<proteinExistence type="predicted"/>
<dbReference type="EMBL" id="MU157842">
    <property type="protein sequence ID" value="KAF9529994.1"/>
    <property type="molecule type" value="Genomic_DNA"/>
</dbReference>
<evidence type="ECO:0000313" key="3">
    <source>
        <dbReference type="Proteomes" id="UP000807306"/>
    </source>
</evidence>
<keyword evidence="3" id="KW-1185">Reference proteome</keyword>
<reference evidence="2" key="1">
    <citation type="submission" date="2020-11" db="EMBL/GenBank/DDBJ databases">
        <authorList>
            <consortium name="DOE Joint Genome Institute"/>
            <person name="Ahrendt S."/>
            <person name="Riley R."/>
            <person name="Andreopoulos W."/>
            <person name="Labutti K."/>
            <person name="Pangilinan J."/>
            <person name="Ruiz-Duenas F.J."/>
            <person name="Barrasa J.M."/>
            <person name="Sanchez-Garcia M."/>
            <person name="Camarero S."/>
            <person name="Miyauchi S."/>
            <person name="Serrano A."/>
            <person name="Linde D."/>
            <person name="Babiker R."/>
            <person name="Drula E."/>
            <person name="Ayuso-Fernandez I."/>
            <person name="Pacheco R."/>
            <person name="Padilla G."/>
            <person name="Ferreira P."/>
            <person name="Barriuso J."/>
            <person name="Kellner H."/>
            <person name="Castanera R."/>
            <person name="Alfaro M."/>
            <person name="Ramirez L."/>
            <person name="Pisabarro A.G."/>
            <person name="Kuo A."/>
            <person name="Tritt A."/>
            <person name="Lipzen A."/>
            <person name="He G."/>
            <person name="Yan M."/>
            <person name="Ng V."/>
            <person name="Cullen D."/>
            <person name="Martin F."/>
            <person name="Rosso M.-N."/>
            <person name="Henrissat B."/>
            <person name="Hibbett D."/>
            <person name="Martinez A.T."/>
            <person name="Grigoriev I.V."/>
        </authorList>
    </citation>
    <scope>NUCLEOTIDE SEQUENCE</scope>
    <source>
        <strain evidence="2">CBS 506.95</strain>
    </source>
</reference>
<feature type="transmembrane region" description="Helical" evidence="1">
    <location>
        <begin position="34"/>
        <end position="54"/>
    </location>
</feature>
<keyword evidence="1" id="KW-0812">Transmembrane</keyword>
<accession>A0A9P6EJB5</accession>
<evidence type="ECO:0000256" key="1">
    <source>
        <dbReference type="SAM" id="Phobius"/>
    </source>
</evidence>
<comment type="caution">
    <text evidence="2">The sequence shown here is derived from an EMBL/GenBank/DDBJ whole genome shotgun (WGS) entry which is preliminary data.</text>
</comment>
<dbReference type="AlphaFoldDB" id="A0A9P6EJB5"/>
<protein>
    <submittedName>
        <fullName evidence="2">Uncharacterized protein</fullName>
    </submittedName>
</protein>
<evidence type="ECO:0000313" key="2">
    <source>
        <dbReference type="EMBL" id="KAF9529994.1"/>
    </source>
</evidence>
<keyword evidence="1" id="KW-0472">Membrane</keyword>
<sequence>MSCRVKRRVREPERSRPRAHRQNLLGLDLRPSTIFYWYVCILETLLIVFLRGYYVSETKLTFVATAQSADTLHRRDLAATDLAFRANKIAHLRRMINPFFIRSQRL</sequence>
<gene>
    <name evidence="2" type="ORF">CPB83DRAFT_851391</name>
</gene>
<name>A0A9P6EJB5_9AGAR</name>
<keyword evidence="1" id="KW-1133">Transmembrane helix</keyword>
<organism evidence="2 3">
    <name type="scientific">Crepidotus variabilis</name>
    <dbReference type="NCBI Taxonomy" id="179855"/>
    <lineage>
        <taxon>Eukaryota</taxon>
        <taxon>Fungi</taxon>
        <taxon>Dikarya</taxon>
        <taxon>Basidiomycota</taxon>
        <taxon>Agaricomycotina</taxon>
        <taxon>Agaricomycetes</taxon>
        <taxon>Agaricomycetidae</taxon>
        <taxon>Agaricales</taxon>
        <taxon>Agaricineae</taxon>
        <taxon>Crepidotaceae</taxon>
        <taxon>Crepidotus</taxon>
    </lineage>
</organism>
<dbReference type="Proteomes" id="UP000807306">
    <property type="component" value="Unassembled WGS sequence"/>
</dbReference>